<name>A0AA36BLY4_OCTVU</name>
<evidence type="ECO:0000313" key="3">
    <source>
        <dbReference type="Proteomes" id="UP001162480"/>
    </source>
</evidence>
<organism evidence="2 3">
    <name type="scientific">Octopus vulgaris</name>
    <name type="common">Common octopus</name>
    <dbReference type="NCBI Taxonomy" id="6645"/>
    <lineage>
        <taxon>Eukaryota</taxon>
        <taxon>Metazoa</taxon>
        <taxon>Spiralia</taxon>
        <taxon>Lophotrochozoa</taxon>
        <taxon>Mollusca</taxon>
        <taxon>Cephalopoda</taxon>
        <taxon>Coleoidea</taxon>
        <taxon>Octopodiformes</taxon>
        <taxon>Octopoda</taxon>
        <taxon>Incirrata</taxon>
        <taxon>Octopodidae</taxon>
        <taxon>Octopus</taxon>
    </lineage>
</organism>
<sequence length="76" mass="7730">MFFTESSTICYYPLIPTAGGRGDGDNGHDADNDRQGGDGVAGAYRHHGGGDGGRGGRGDCSRNGNGILFPSPSSNV</sequence>
<keyword evidence="3" id="KW-1185">Reference proteome</keyword>
<evidence type="ECO:0000256" key="1">
    <source>
        <dbReference type="SAM" id="MobiDB-lite"/>
    </source>
</evidence>
<dbReference type="EMBL" id="OX597832">
    <property type="protein sequence ID" value="CAI9736614.1"/>
    <property type="molecule type" value="Genomic_DNA"/>
</dbReference>
<feature type="compositionally biased region" description="Basic and acidic residues" evidence="1">
    <location>
        <begin position="22"/>
        <end position="36"/>
    </location>
</feature>
<feature type="region of interest" description="Disordered" evidence="1">
    <location>
        <begin position="20"/>
        <end position="76"/>
    </location>
</feature>
<protein>
    <submittedName>
        <fullName evidence="2">Uncharacterized protein</fullName>
    </submittedName>
</protein>
<dbReference type="AlphaFoldDB" id="A0AA36BLY4"/>
<evidence type="ECO:0000313" key="2">
    <source>
        <dbReference type="EMBL" id="CAI9736614.1"/>
    </source>
</evidence>
<gene>
    <name evidence="2" type="ORF">OCTVUL_1B004710</name>
</gene>
<proteinExistence type="predicted"/>
<dbReference type="Proteomes" id="UP001162480">
    <property type="component" value="Chromosome 19"/>
</dbReference>
<reference evidence="2" key="1">
    <citation type="submission" date="2023-08" db="EMBL/GenBank/DDBJ databases">
        <authorList>
            <person name="Alioto T."/>
            <person name="Alioto T."/>
            <person name="Gomez Garrido J."/>
        </authorList>
    </citation>
    <scope>NUCLEOTIDE SEQUENCE</scope>
</reference>
<accession>A0AA36BLY4</accession>